<proteinExistence type="predicted"/>
<gene>
    <name evidence="1" type="ORF">L2E82_22821</name>
</gene>
<accession>A0ACB9DZ44</accession>
<comment type="caution">
    <text evidence="1">The sequence shown here is derived from an EMBL/GenBank/DDBJ whole genome shotgun (WGS) entry which is preliminary data.</text>
</comment>
<reference evidence="2" key="1">
    <citation type="journal article" date="2022" name="Mol. Ecol. Resour.">
        <title>The genomes of chicory, endive, great burdock and yacon provide insights into Asteraceae palaeo-polyploidization history and plant inulin production.</title>
        <authorList>
            <person name="Fan W."/>
            <person name="Wang S."/>
            <person name="Wang H."/>
            <person name="Wang A."/>
            <person name="Jiang F."/>
            <person name="Liu H."/>
            <person name="Zhao H."/>
            <person name="Xu D."/>
            <person name="Zhang Y."/>
        </authorList>
    </citation>
    <scope>NUCLEOTIDE SEQUENCE [LARGE SCALE GENOMIC DNA]</scope>
    <source>
        <strain evidence="2">cv. Punajuju</strain>
    </source>
</reference>
<keyword evidence="2" id="KW-1185">Reference proteome</keyword>
<organism evidence="1 2">
    <name type="scientific">Cichorium intybus</name>
    <name type="common">Chicory</name>
    <dbReference type="NCBI Taxonomy" id="13427"/>
    <lineage>
        <taxon>Eukaryota</taxon>
        <taxon>Viridiplantae</taxon>
        <taxon>Streptophyta</taxon>
        <taxon>Embryophyta</taxon>
        <taxon>Tracheophyta</taxon>
        <taxon>Spermatophyta</taxon>
        <taxon>Magnoliopsida</taxon>
        <taxon>eudicotyledons</taxon>
        <taxon>Gunneridae</taxon>
        <taxon>Pentapetalae</taxon>
        <taxon>asterids</taxon>
        <taxon>campanulids</taxon>
        <taxon>Asterales</taxon>
        <taxon>Asteraceae</taxon>
        <taxon>Cichorioideae</taxon>
        <taxon>Cichorieae</taxon>
        <taxon>Cichoriinae</taxon>
        <taxon>Cichorium</taxon>
    </lineage>
</organism>
<dbReference type="Proteomes" id="UP001055811">
    <property type="component" value="Linkage Group LG04"/>
</dbReference>
<evidence type="ECO:0000313" key="1">
    <source>
        <dbReference type="EMBL" id="KAI3751730.1"/>
    </source>
</evidence>
<sequence length="503" mass="55664">MDENAAHGCGKDENAETAKINFGSSFGVSSGGGGGSDSGGGAPGMGIFLVFFPEEQQFNSSTPSSTTSLSPFKSPKINTLLKRTNSSHIFTRAQSTISICALLIFITFLLFTLSSFEPNNDFVSSHNLHQYRRYLSQKHPKFDTKPRWNPPALQGLGTLYSRGTMAMNELVICHVSESVTKKELKLFLRGFHRSGLASKSDLLFVFNSISTIDSFDDLIREENDLFLKLVHRYKSELGNESKVVDFPASFDVTRFVKSGKEADKGEPIWGRRIKTNNSTFSNGDNGTELTRLSYGSVVGFGIGELDPENSLSGFLDHVPMNLRRWASYPMILGRVRRKFKHIMLVDVKELLLLGDPLARVKNHTPESIFLSSTPLPKHTRKNNKHHRKSINPALIIGGERGVRRLSSAMLTEIVRSTTRQHHNKKNSVTESTLLSQLAANEFLQKSIRFVTSTESIPEPSSLTGVALANQTVVRRGNSNLDIGAVITKHICSFSIDSSVYTDC</sequence>
<reference evidence="1 2" key="2">
    <citation type="journal article" date="2022" name="Mol. Ecol. Resour.">
        <title>The genomes of chicory, endive, great burdock and yacon provide insights into Asteraceae paleo-polyploidization history and plant inulin production.</title>
        <authorList>
            <person name="Fan W."/>
            <person name="Wang S."/>
            <person name="Wang H."/>
            <person name="Wang A."/>
            <person name="Jiang F."/>
            <person name="Liu H."/>
            <person name="Zhao H."/>
            <person name="Xu D."/>
            <person name="Zhang Y."/>
        </authorList>
    </citation>
    <scope>NUCLEOTIDE SEQUENCE [LARGE SCALE GENOMIC DNA]</scope>
    <source>
        <strain evidence="2">cv. Punajuju</strain>
        <tissue evidence="1">Leaves</tissue>
    </source>
</reference>
<protein>
    <submittedName>
        <fullName evidence="1">Uncharacterized protein</fullName>
    </submittedName>
</protein>
<evidence type="ECO:0000313" key="2">
    <source>
        <dbReference type="Proteomes" id="UP001055811"/>
    </source>
</evidence>
<dbReference type="EMBL" id="CM042012">
    <property type="protein sequence ID" value="KAI3751730.1"/>
    <property type="molecule type" value="Genomic_DNA"/>
</dbReference>
<name>A0ACB9DZ44_CICIN</name>